<feature type="repeat" description="RPEL" evidence="4">
    <location>
        <begin position="47"/>
        <end position="72"/>
    </location>
</feature>
<dbReference type="InterPro" id="IPR004018">
    <property type="entry name" value="RPEL_repeat"/>
</dbReference>
<dbReference type="PANTHER" id="PTHR22793">
    <property type="entry name" value="MYOCARDIN-RELATED TRANSCRIPTION FACTOR-RELATED"/>
    <property type="match status" value="1"/>
</dbReference>
<feature type="repeat" description="RPEL" evidence="4">
    <location>
        <begin position="91"/>
        <end position="116"/>
    </location>
</feature>
<keyword evidence="2" id="KW-0677">Repeat</keyword>
<feature type="compositionally biased region" description="Pro residues" evidence="5">
    <location>
        <begin position="238"/>
        <end position="249"/>
    </location>
</feature>
<protein>
    <submittedName>
        <fullName evidence="7">MKL/myocardin-like protein 1</fullName>
    </submittedName>
</protein>
<dbReference type="PANTHER" id="PTHR22793:SF12">
    <property type="entry name" value="MYOCARDIN-RELATED TRANSCRIPTION FACTOR, ISOFORM H"/>
    <property type="match status" value="1"/>
</dbReference>
<dbReference type="SMART" id="SM00707">
    <property type="entry name" value="RPEL"/>
    <property type="match status" value="3"/>
</dbReference>
<comment type="subcellular location">
    <subcellularLocation>
        <location evidence="1">Nucleus</location>
    </subcellularLocation>
</comment>
<evidence type="ECO:0000256" key="5">
    <source>
        <dbReference type="SAM" id="MobiDB-lite"/>
    </source>
</evidence>
<dbReference type="PROSITE" id="PS51073">
    <property type="entry name" value="RPEL"/>
    <property type="match status" value="3"/>
</dbReference>
<proteinExistence type="predicted"/>
<dbReference type="Gene3D" id="6.10.150.10">
    <property type="match status" value="1"/>
</dbReference>
<evidence type="ECO:0000313" key="6">
    <source>
        <dbReference type="Proteomes" id="UP000695022"/>
    </source>
</evidence>
<feature type="region of interest" description="Disordered" evidence="5">
    <location>
        <begin position="1"/>
        <end position="23"/>
    </location>
</feature>
<feature type="repeat" description="RPEL" evidence="4">
    <location>
        <begin position="135"/>
        <end position="160"/>
    </location>
</feature>
<dbReference type="Proteomes" id="UP000695022">
    <property type="component" value="Unplaced"/>
</dbReference>
<accession>A0ABM1EBL1</accession>
<evidence type="ECO:0000256" key="2">
    <source>
        <dbReference type="ARBA" id="ARBA00022737"/>
    </source>
</evidence>
<dbReference type="InterPro" id="IPR043451">
    <property type="entry name" value="Myocardin-like"/>
</dbReference>
<dbReference type="Gene3D" id="6.10.140.2040">
    <property type="match status" value="1"/>
</dbReference>
<feature type="region of interest" description="Disordered" evidence="5">
    <location>
        <begin position="214"/>
        <end position="266"/>
    </location>
</feature>
<keyword evidence="6" id="KW-1185">Reference proteome</keyword>
<evidence type="ECO:0000256" key="1">
    <source>
        <dbReference type="ARBA" id="ARBA00004123"/>
    </source>
</evidence>
<name>A0ABM1EBL1_PRICU</name>
<feature type="compositionally biased region" description="Pro residues" evidence="5">
    <location>
        <begin position="216"/>
        <end position="231"/>
    </location>
</feature>
<evidence type="ECO:0000256" key="3">
    <source>
        <dbReference type="ARBA" id="ARBA00023242"/>
    </source>
</evidence>
<feature type="compositionally biased region" description="Polar residues" evidence="5">
    <location>
        <begin position="250"/>
        <end position="263"/>
    </location>
</feature>
<dbReference type="RefSeq" id="XP_014669582.1">
    <property type="nucleotide sequence ID" value="XM_014814096.1"/>
</dbReference>
<keyword evidence="3" id="KW-0539">Nucleus</keyword>
<evidence type="ECO:0000313" key="7">
    <source>
        <dbReference type="RefSeq" id="XP_014669582.1"/>
    </source>
</evidence>
<gene>
    <name evidence="7" type="primary">LOC106810663</name>
</gene>
<reference evidence="7" key="1">
    <citation type="submission" date="2025-08" db="UniProtKB">
        <authorList>
            <consortium name="RefSeq"/>
        </authorList>
    </citation>
    <scope>IDENTIFICATION</scope>
</reference>
<organism evidence="6 7">
    <name type="scientific">Priapulus caudatus</name>
    <name type="common">Priapulid worm</name>
    <dbReference type="NCBI Taxonomy" id="37621"/>
    <lineage>
        <taxon>Eukaryota</taxon>
        <taxon>Metazoa</taxon>
        <taxon>Ecdysozoa</taxon>
        <taxon>Scalidophora</taxon>
        <taxon>Priapulida</taxon>
        <taxon>Priapulimorpha</taxon>
        <taxon>Priapulimorphida</taxon>
        <taxon>Priapulidae</taxon>
        <taxon>Priapulus</taxon>
    </lineage>
</organism>
<dbReference type="Pfam" id="PF02755">
    <property type="entry name" value="RPEL"/>
    <property type="match status" value="1"/>
</dbReference>
<evidence type="ECO:0000256" key="4">
    <source>
        <dbReference type="PROSITE-ProRule" id="PRU00401"/>
    </source>
</evidence>
<sequence length="395" mass="43353">MADDEAPVMAGPSDADQHCKGAPLQMRIPDVFVEETSLQETMGRNKESLKKKLMLRRTITELVDQGIIPPLKSPAAFHEQRRQLERARMADTLKHKIQRRPDRQELVQHHILEDTNVDPALQDKQRQLKRAKLADHLNDKIARRPGPLELVDAHILEPEDDNLMSAIEDGTLSYHRTADGKEKDIFHFSFDEDSMSGSDGAPSPVDMTEQVHIVIPSPPQPPPPPPPPPAPQQVSASIPPPPPPPPKPPSLQSNRTARGTSSPRECAALQGCDRVRLTGEARVAGTAWRTRRRRHMRIWFPFSRDPCLSLLSFAPVEAAAAATPPVTGAVNASRRLIAHVVPAHRDGLRCSAAMTPAPPPQIFGISDRTRALEVAEVGGRDAGRTRSTGGSRTGM</sequence>
<dbReference type="GeneID" id="106810663"/>